<dbReference type="AlphaFoldDB" id="A0A0D3JQ85"/>
<accession>A0A0D3JQ85</accession>
<evidence type="ECO:0000313" key="2">
    <source>
        <dbReference type="EnsemblProtists" id="EOD25670"/>
    </source>
</evidence>
<dbReference type="PaxDb" id="2903-EOD25670"/>
<keyword evidence="3" id="KW-1185">Reference proteome</keyword>
<dbReference type="EnsemblProtists" id="EOD25670">
    <property type="protein sequence ID" value="EOD25670"/>
    <property type="gene ID" value="EMIHUDRAFT_205739"/>
</dbReference>
<dbReference type="RefSeq" id="XP_005778099.1">
    <property type="nucleotide sequence ID" value="XM_005778042.1"/>
</dbReference>
<sequence length="367" mass="41172">MLLDRLFVIYRDSVDDSMSGPPVPLAVLEVLDFNERLLGCTRVVRVDPHYVWSARHPEKVEPVERLVGRTYNCLGQACQRVYAAFHGTAIRTEFMNRFEVYLRSSEIDPALLGEISYERLSRGVRLTEWCSPALAAARVESLEIPPLVTPQPARLGDPWEGWIPVGSGRPYVHSGTPHYEVEQLQREARRIALEGGFFARERSRDAHKRSHAEANPLEEGELRGKKRRNSFKEVEPGRLVFLKDHVRSRGPAHATHPHVVVSSSLQRIGGVHDARRCVVLRPLPEAAALPEATHAVVDTVGLKEDFARTWREHVVAPGSLLEEAMLEAVGLHRMRTTPPQGMKGAWKRLAPGIPNPWIMRGNPRAGA</sequence>
<feature type="region of interest" description="Disordered" evidence="1">
    <location>
        <begin position="202"/>
        <end position="229"/>
    </location>
</feature>
<dbReference type="GeneID" id="17271215"/>
<reference evidence="2" key="2">
    <citation type="submission" date="2024-10" db="UniProtKB">
        <authorList>
            <consortium name="EnsemblProtists"/>
        </authorList>
    </citation>
    <scope>IDENTIFICATION</scope>
</reference>
<organism evidence="2 3">
    <name type="scientific">Emiliania huxleyi (strain CCMP1516)</name>
    <dbReference type="NCBI Taxonomy" id="280463"/>
    <lineage>
        <taxon>Eukaryota</taxon>
        <taxon>Haptista</taxon>
        <taxon>Haptophyta</taxon>
        <taxon>Prymnesiophyceae</taxon>
        <taxon>Isochrysidales</taxon>
        <taxon>Noelaerhabdaceae</taxon>
        <taxon>Emiliania</taxon>
    </lineage>
</organism>
<evidence type="ECO:0000313" key="3">
    <source>
        <dbReference type="Proteomes" id="UP000013827"/>
    </source>
</evidence>
<name>A0A0D3JQ85_EMIH1</name>
<reference evidence="3" key="1">
    <citation type="journal article" date="2013" name="Nature">
        <title>Pan genome of the phytoplankton Emiliania underpins its global distribution.</title>
        <authorList>
            <person name="Read B.A."/>
            <person name="Kegel J."/>
            <person name="Klute M.J."/>
            <person name="Kuo A."/>
            <person name="Lefebvre S.C."/>
            <person name="Maumus F."/>
            <person name="Mayer C."/>
            <person name="Miller J."/>
            <person name="Monier A."/>
            <person name="Salamov A."/>
            <person name="Young J."/>
            <person name="Aguilar M."/>
            <person name="Claverie J.M."/>
            <person name="Frickenhaus S."/>
            <person name="Gonzalez K."/>
            <person name="Herman E.K."/>
            <person name="Lin Y.C."/>
            <person name="Napier J."/>
            <person name="Ogata H."/>
            <person name="Sarno A.F."/>
            <person name="Shmutz J."/>
            <person name="Schroeder D."/>
            <person name="de Vargas C."/>
            <person name="Verret F."/>
            <person name="von Dassow P."/>
            <person name="Valentin K."/>
            <person name="Van de Peer Y."/>
            <person name="Wheeler G."/>
            <person name="Dacks J.B."/>
            <person name="Delwiche C.F."/>
            <person name="Dyhrman S.T."/>
            <person name="Glockner G."/>
            <person name="John U."/>
            <person name="Richards T."/>
            <person name="Worden A.Z."/>
            <person name="Zhang X."/>
            <person name="Grigoriev I.V."/>
            <person name="Allen A.E."/>
            <person name="Bidle K."/>
            <person name="Borodovsky M."/>
            <person name="Bowler C."/>
            <person name="Brownlee C."/>
            <person name="Cock J.M."/>
            <person name="Elias M."/>
            <person name="Gladyshev V.N."/>
            <person name="Groth M."/>
            <person name="Guda C."/>
            <person name="Hadaegh A."/>
            <person name="Iglesias-Rodriguez M.D."/>
            <person name="Jenkins J."/>
            <person name="Jones B.M."/>
            <person name="Lawson T."/>
            <person name="Leese F."/>
            <person name="Lindquist E."/>
            <person name="Lobanov A."/>
            <person name="Lomsadze A."/>
            <person name="Malik S.B."/>
            <person name="Marsh M.E."/>
            <person name="Mackinder L."/>
            <person name="Mock T."/>
            <person name="Mueller-Roeber B."/>
            <person name="Pagarete A."/>
            <person name="Parker M."/>
            <person name="Probert I."/>
            <person name="Quesneville H."/>
            <person name="Raines C."/>
            <person name="Rensing S.A."/>
            <person name="Riano-Pachon D.M."/>
            <person name="Richier S."/>
            <person name="Rokitta S."/>
            <person name="Shiraiwa Y."/>
            <person name="Soanes D.M."/>
            <person name="van der Giezen M."/>
            <person name="Wahlund T.M."/>
            <person name="Williams B."/>
            <person name="Wilson W."/>
            <person name="Wolfe G."/>
            <person name="Wurch L.L."/>
        </authorList>
    </citation>
    <scope>NUCLEOTIDE SEQUENCE</scope>
</reference>
<dbReference type="Proteomes" id="UP000013827">
    <property type="component" value="Unassembled WGS sequence"/>
</dbReference>
<proteinExistence type="predicted"/>
<evidence type="ECO:0000256" key="1">
    <source>
        <dbReference type="SAM" id="MobiDB-lite"/>
    </source>
</evidence>
<protein>
    <submittedName>
        <fullName evidence="2">Uncharacterized protein</fullName>
    </submittedName>
</protein>
<dbReference type="HOGENOM" id="CLU_746856_0_0_1"/>
<dbReference type="KEGG" id="ehx:EMIHUDRAFT_205739"/>